<dbReference type="InterPro" id="IPR004101">
    <property type="entry name" value="Mur_ligase_C"/>
</dbReference>
<keyword evidence="8" id="KW-0067">ATP-binding</keyword>
<evidence type="ECO:0000256" key="10">
    <source>
        <dbReference type="ARBA" id="ARBA00022984"/>
    </source>
</evidence>
<evidence type="ECO:0000256" key="13">
    <source>
        <dbReference type="ARBA" id="ARBA00047833"/>
    </source>
</evidence>
<feature type="domain" description="Mur ligase N-terminal catalytic" evidence="15">
    <location>
        <begin position="5"/>
        <end position="106"/>
    </location>
</feature>
<evidence type="ECO:0000259" key="17">
    <source>
        <dbReference type="Pfam" id="PF08245"/>
    </source>
</evidence>
<dbReference type="GO" id="GO:0005524">
    <property type="term" value="F:ATP binding"/>
    <property type="evidence" value="ECO:0007669"/>
    <property type="project" value="UniProtKB-KW"/>
</dbReference>
<evidence type="ECO:0000256" key="8">
    <source>
        <dbReference type="ARBA" id="ARBA00022840"/>
    </source>
</evidence>
<evidence type="ECO:0000256" key="11">
    <source>
        <dbReference type="ARBA" id="ARBA00023306"/>
    </source>
</evidence>
<comment type="pathway">
    <text evidence="2">Cell wall biogenesis; peptidoglycan biosynthesis.</text>
</comment>
<dbReference type="InterPro" id="IPR036615">
    <property type="entry name" value="Mur_ligase_C_dom_sf"/>
</dbReference>
<evidence type="ECO:0000256" key="1">
    <source>
        <dbReference type="ARBA" id="ARBA00004496"/>
    </source>
</evidence>
<dbReference type="EMBL" id="PFAK01000008">
    <property type="protein sequence ID" value="PIR96539.1"/>
    <property type="molecule type" value="Genomic_DNA"/>
</dbReference>
<dbReference type="InterPro" id="IPR005758">
    <property type="entry name" value="UDP-N-AcMur_Ala_ligase_MurC"/>
</dbReference>
<evidence type="ECO:0000256" key="7">
    <source>
        <dbReference type="ARBA" id="ARBA00022741"/>
    </source>
</evidence>
<keyword evidence="11" id="KW-0131">Cell cycle</keyword>
<dbReference type="EC" id="6.3.2.8" evidence="3 14"/>
<feature type="non-terminal residue" evidence="18">
    <location>
        <position position="1"/>
    </location>
</feature>
<sequence>KIQSVYFVGIGGIAMSAVAAIAKQSGLKVLGSDSKEAYSPSLGVLENNKIEYFKGYETDNIKKNAADLYVISAGEDLANPEVKYIYKNDLPHAGFPEFLYVLAREKLRMVVTGTHGKSTTSAILGHLLKNIDESSFLTGAVLQEVNSNFYLGNGHYFVFEGDEYKNEFDDPTPKFQYYKPDILILTNLEYDHPDLFESFEDLKKEFELLIANLPPDSLLVYNADDANLVKLAQNTEVAKVSFAIDNEADYRAVNIEYGREYTTLDIENKFSKDLPTRALGLTEQYKIQLPGKLYAYDALAALATLRTLGFSREQILLNLLSFKGLKRRFEVIGVKNNITIIDDYAHHPTAVKATLEAARVRYPRSKIWAVFEPHTFSRTEATIKDLAIAFGSADEILISEIYPAREKSKDFSVTSQKVADAIKKHNTLYKIHNTVRKVENKNQALKLLQDEMEEGDVVIIMAVGNFNKLGYEVLNCLNQKI</sequence>
<keyword evidence="12" id="KW-0961">Cell wall biogenesis/degradation</keyword>
<reference evidence="19" key="1">
    <citation type="submission" date="2017-09" db="EMBL/GenBank/DDBJ databases">
        <title>Depth-based differentiation of microbial function through sediment-hosted aquifers and enrichment of novel symbionts in the deep terrestrial subsurface.</title>
        <authorList>
            <person name="Probst A.J."/>
            <person name="Ladd B."/>
            <person name="Jarett J.K."/>
            <person name="Geller-Mcgrath D.E."/>
            <person name="Sieber C.M.K."/>
            <person name="Emerson J.B."/>
            <person name="Anantharaman K."/>
            <person name="Thomas B.C."/>
            <person name="Malmstrom R."/>
            <person name="Stieglmeier M."/>
            <person name="Klingl A."/>
            <person name="Woyke T."/>
            <person name="Ryan C.M."/>
            <person name="Banfield J.F."/>
        </authorList>
    </citation>
    <scope>NUCLEOTIDE SEQUENCE [LARGE SCALE GENOMIC DNA]</scope>
</reference>
<evidence type="ECO:0000256" key="14">
    <source>
        <dbReference type="NCBIfam" id="TIGR01082"/>
    </source>
</evidence>
<dbReference type="GO" id="GO:0071555">
    <property type="term" value="P:cell wall organization"/>
    <property type="evidence" value="ECO:0007669"/>
    <property type="project" value="UniProtKB-KW"/>
</dbReference>
<evidence type="ECO:0000313" key="18">
    <source>
        <dbReference type="EMBL" id="PIR96539.1"/>
    </source>
</evidence>
<dbReference type="InterPro" id="IPR050061">
    <property type="entry name" value="MurCDEF_pg_biosynth"/>
</dbReference>
<dbReference type="SUPFAM" id="SSF53623">
    <property type="entry name" value="MurD-like peptide ligases, catalytic domain"/>
    <property type="match status" value="1"/>
</dbReference>
<comment type="caution">
    <text evidence="18">The sequence shown here is derived from an EMBL/GenBank/DDBJ whole genome shotgun (WGS) entry which is preliminary data.</text>
</comment>
<dbReference type="Pfam" id="PF02875">
    <property type="entry name" value="Mur_ligase_C"/>
    <property type="match status" value="1"/>
</dbReference>
<dbReference type="InterPro" id="IPR036565">
    <property type="entry name" value="Mur-like_cat_sf"/>
</dbReference>
<evidence type="ECO:0000256" key="3">
    <source>
        <dbReference type="ARBA" id="ARBA00012211"/>
    </source>
</evidence>
<keyword evidence="6" id="KW-0132">Cell division</keyword>
<dbReference type="PANTHER" id="PTHR43445">
    <property type="entry name" value="UDP-N-ACETYLMURAMATE--L-ALANINE LIGASE-RELATED"/>
    <property type="match status" value="1"/>
</dbReference>
<protein>
    <recommendedName>
        <fullName evidence="3 14">UDP-N-acetylmuramate--L-alanine ligase</fullName>
        <ecNumber evidence="3 14">6.3.2.8</ecNumber>
    </recommendedName>
</protein>
<dbReference type="SUPFAM" id="SSF51984">
    <property type="entry name" value="MurCD N-terminal domain"/>
    <property type="match status" value="1"/>
</dbReference>
<dbReference type="NCBIfam" id="TIGR01082">
    <property type="entry name" value="murC"/>
    <property type="match status" value="1"/>
</dbReference>
<dbReference type="Pfam" id="PF08245">
    <property type="entry name" value="Mur_ligase_M"/>
    <property type="match status" value="1"/>
</dbReference>
<keyword evidence="7" id="KW-0547">Nucleotide-binding</keyword>
<feature type="domain" description="Mur ligase central" evidence="17">
    <location>
        <begin position="111"/>
        <end position="304"/>
    </location>
</feature>
<evidence type="ECO:0000256" key="4">
    <source>
        <dbReference type="ARBA" id="ARBA00022490"/>
    </source>
</evidence>
<evidence type="ECO:0000256" key="2">
    <source>
        <dbReference type="ARBA" id="ARBA00004752"/>
    </source>
</evidence>
<comment type="catalytic activity">
    <reaction evidence="13">
        <text>UDP-N-acetyl-alpha-D-muramate + L-alanine + ATP = UDP-N-acetyl-alpha-D-muramoyl-L-alanine + ADP + phosphate + H(+)</text>
        <dbReference type="Rhea" id="RHEA:23372"/>
        <dbReference type="ChEBI" id="CHEBI:15378"/>
        <dbReference type="ChEBI" id="CHEBI:30616"/>
        <dbReference type="ChEBI" id="CHEBI:43474"/>
        <dbReference type="ChEBI" id="CHEBI:57972"/>
        <dbReference type="ChEBI" id="CHEBI:70757"/>
        <dbReference type="ChEBI" id="CHEBI:83898"/>
        <dbReference type="ChEBI" id="CHEBI:456216"/>
        <dbReference type="EC" id="6.3.2.8"/>
    </reaction>
</comment>
<evidence type="ECO:0000259" key="15">
    <source>
        <dbReference type="Pfam" id="PF01225"/>
    </source>
</evidence>
<dbReference type="GO" id="GO:0008763">
    <property type="term" value="F:UDP-N-acetylmuramate-L-alanine ligase activity"/>
    <property type="evidence" value="ECO:0007669"/>
    <property type="project" value="UniProtKB-UniRule"/>
</dbReference>
<dbReference type="GO" id="GO:0008360">
    <property type="term" value="P:regulation of cell shape"/>
    <property type="evidence" value="ECO:0007669"/>
    <property type="project" value="UniProtKB-KW"/>
</dbReference>
<dbReference type="GO" id="GO:0009252">
    <property type="term" value="P:peptidoglycan biosynthetic process"/>
    <property type="evidence" value="ECO:0007669"/>
    <property type="project" value="UniProtKB-UniRule"/>
</dbReference>
<keyword evidence="9" id="KW-0133">Cell shape</keyword>
<proteinExistence type="predicted"/>
<dbReference type="PANTHER" id="PTHR43445:SF5">
    <property type="entry name" value="UDP-N-ACETYLMURAMATE--L-ALANYL-GAMMA-D-GLUTAMYL-MESO-2,6-DIAMINOHEPTANDIOATE LIGASE"/>
    <property type="match status" value="1"/>
</dbReference>
<dbReference type="GO" id="GO:0005737">
    <property type="term" value="C:cytoplasm"/>
    <property type="evidence" value="ECO:0007669"/>
    <property type="project" value="UniProtKB-SubCell"/>
</dbReference>
<dbReference type="Gene3D" id="3.40.50.720">
    <property type="entry name" value="NAD(P)-binding Rossmann-like Domain"/>
    <property type="match status" value="1"/>
</dbReference>
<keyword evidence="5 18" id="KW-0436">Ligase</keyword>
<dbReference type="SUPFAM" id="SSF53244">
    <property type="entry name" value="MurD-like peptide ligases, peptide-binding domain"/>
    <property type="match status" value="1"/>
</dbReference>
<dbReference type="InterPro" id="IPR000713">
    <property type="entry name" value="Mur_ligase_N"/>
</dbReference>
<evidence type="ECO:0000256" key="5">
    <source>
        <dbReference type="ARBA" id="ARBA00022598"/>
    </source>
</evidence>
<evidence type="ECO:0000313" key="19">
    <source>
        <dbReference type="Proteomes" id="UP000230922"/>
    </source>
</evidence>
<comment type="subcellular location">
    <subcellularLocation>
        <location evidence="1">Cytoplasm</location>
    </subcellularLocation>
</comment>
<organism evidence="18 19">
    <name type="scientific">Candidatus Doudnabacteria bacterium CG10_big_fil_rev_8_21_14_0_10_42_18</name>
    <dbReference type="NCBI Taxonomy" id="1974552"/>
    <lineage>
        <taxon>Bacteria</taxon>
        <taxon>Candidatus Doudnaibacteriota</taxon>
    </lineage>
</organism>
<name>A0A2H0VDW1_9BACT</name>
<accession>A0A2H0VDW1</accession>
<dbReference type="UniPathway" id="UPA00219"/>
<dbReference type="AlphaFoldDB" id="A0A2H0VDW1"/>
<evidence type="ECO:0000256" key="6">
    <source>
        <dbReference type="ARBA" id="ARBA00022618"/>
    </source>
</evidence>
<keyword evidence="10" id="KW-0573">Peptidoglycan synthesis</keyword>
<feature type="domain" description="Mur ligase C-terminal" evidence="16">
    <location>
        <begin position="327"/>
        <end position="462"/>
    </location>
</feature>
<dbReference type="Gene3D" id="3.90.190.20">
    <property type="entry name" value="Mur ligase, C-terminal domain"/>
    <property type="match status" value="1"/>
</dbReference>
<gene>
    <name evidence="18" type="primary">murC</name>
    <name evidence="18" type="ORF">COT92_00600</name>
</gene>
<dbReference type="InterPro" id="IPR013221">
    <property type="entry name" value="Mur_ligase_cen"/>
</dbReference>
<evidence type="ECO:0000259" key="16">
    <source>
        <dbReference type="Pfam" id="PF02875"/>
    </source>
</evidence>
<dbReference type="GO" id="GO:0051301">
    <property type="term" value="P:cell division"/>
    <property type="evidence" value="ECO:0007669"/>
    <property type="project" value="UniProtKB-KW"/>
</dbReference>
<evidence type="ECO:0000256" key="12">
    <source>
        <dbReference type="ARBA" id="ARBA00023316"/>
    </source>
</evidence>
<dbReference type="Pfam" id="PF01225">
    <property type="entry name" value="Mur_ligase"/>
    <property type="match status" value="1"/>
</dbReference>
<keyword evidence="4" id="KW-0963">Cytoplasm</keyword>
<evidence type="ECO:0000256" key="9">
    <source>
        <dbReference type="ARBA" id="ARBA00022960"/>
    </source>
</evidence>
<dbReference type="Proteomes" id="UP000230922">
    <property type="component" value="Unassembled WGS sequence"/>
</dbReference>
<dbReference type="Gene3D" id="3.40.1190.10">
    <property type="entry name" value="Mur-like, catalytic domain"/>
    <property type="match status" value="1"/>
</dbReference>